<proteinExistence type="predicted"/>
<name>A6HPG1_RAT</name>
<sequence length="121" mass="12884">MVPCLFLFGIHPSVFIVSTNFPCSTAQCHASVLSEERNRDSCQEPASKAPTRWDHIHAAFPSSALHHGPVCCVLCPVSVSSYLSVIQPSLLSLSAVLLSLRFPAFYLTLGSAGKPVSDVAG</sequence>
<evidence type="ECO:0000313" key="2">
    <source>
        <dbReference type="Proteomes" id="UP000234681"/>
    </source>
</evidence>
<protein>
    <submittedName>
        <fullName evidence="1">RCG26856, isoform CRA_e</fullName>
    </submittedName>
</protein>
<dbReference type="Proteomes" id="UP000234681">
    <property type="component" value="Chromosome 3"/>
</dbReference>
<reference evidence="2" key="1">
    <citation type="submission" date="2005-09" db="EMBL/GenBank/DDBJ databases">
        <authorList>
            <person name="Mural R.J."/>
            <person name="Li P.W."/>
            <person name="Adams M.D."/>
            <person name="Amanatides P.G."/>
            <person name="Baden-Tillson H."/>
            <person name="Barnstead M."/>
            <person name="Chin S.H."/>
            <person name="Dew I."/>
            <person name="Evans C.A."/>
            <person name="Ferriera S."/>
            <person name="Flanigan M."/>
            <person name="Fosler C."/>
            <person name="Glodek A."/>
            <person name="Gu Z."/>
            <person name="Holt R.A."/>
            <person name="Jennings D."/>
            <person name="Kraft C.L."/>
            <person name="Lu F."/>
            <person name="Nguyen T."/>
            <person name="Nusskern D.R."/>
            <person name="Pfannkoch C.M."/>
            <person name="Sitter C."/>
            <person name="Sutton G.G."/>
            <person name="Venter J.C."/>
            <person name="Wang Z."/>
            <person name="Woodage T."/>
            <person name="Zheng X.H."/>
            <person name="Zhong F."/>
        </authorList>
    </citation>
    <scope>NUCLEOTIDE SEQUENCE [LARGE SCALE GENOMIC DNA]</scope>
    <source>
        <strain>BN</strain>
        <strain evidence="2">Sprague-Dawley</strain>
    </source>
</reference>
<organism evidence="1 2">
    <name type="scientific">Rattus norvegicus</name>
    <name type="common">Rat</name>
    <dbReference type="NCBI Taxonomy" id="10116"/>
    <lineage>
        <taxon>Eukaryota</taxon>
        <taxon>Metazoa</taxon>
        <taxon>Chordata</taxon>
        <taxon>Craniata</taxon>
        <taxon>Vertebrata</taxon>
        <taxon>Euteleostomi</taxon>
        <taxon>Mammalia</taxon>
        <taxon>Eutheria</taxon>
        <taxon>Euarchontoglires</taxon>
        <taxon>Glires</taxon>
        <taxon>Rodentia</taxon>
        <taxon>Myomorpha</taxon>
        <taxon>Muroidea</taxon>
        <taxon>Muridae</taxon>
        <taxon>Murinae</taxon>
        <taxon>Rattus</taxon>
    </lineage>
</organism>
<dbReference type="EMBL" id="CH473949">
    <property type="protein sequence ID" value="EDL79912.1"/>
    <property type="molecule type" value="Genomic_DNA"/>
</dbReference>
<dbReference type="AlphaFoldDB" id="A6HPG1"/>
<accession>A6HPG1</accession>
<evidence type="ECO:0000313" key="1">
    <source>
        <dbReference type="EMBL" id="EDL79912.1"/>
    </source>
</evidence>
<gene>
    <name evidence="1" type="ORF">rCG_26856</name>
</gene>